<dbReference type="STRING" id="92487.SAMN02745130_02174"/>
<dbReference type="AlphaFoldDB" id="A0A1T4WUZ3"/>
<gene>
    <name evidence="1" type="ORF">SAMN02745130_02174</name>
</gene>
<protein>
    <submittedName>
        <fullName evidence="1">Uncharacterized protein</fullName>
    </submittedName>
</protein>
<proteinExistence type="predicted"/>
<keyword evidence="2" id="KW-1185">Reference proteome</keyword>
<name>A0A1T4WUZ3_9GAMM</name>
<evidence type="ECO:0000313" key="1">
    <source>
        <dbReference type="EMBL" id="SKA81173.1"/>
    </source>
</evidence>
<dbReference type="EMBL" id="FUYB01000009">
    <property type="protein sequence ID" value="SKA81173.1"/>
    <property type="molecule type" value="Genomic_DNA"/>
</dbReference>
<evidence type="ECO:0000313" key="2">
    <source>
        <dbReference type="Proteomes" id="UP000190460"/>
    </source>
</evidence>
<sequence>MNKKQQIKRPFRRKKTGADCPQCGAEMLIIATKAERHVDPVAGETLVTRYVRCPNCQSKAVNTSHTKMIR</sequence>
<reference evidence="1 2" key="1">
    <citation type="submission" date="2017-02" db="EMBL/GenBank/DDBJ databases">
        <authorList>
            <person name="Peterson S.W."/>
        </authorList>
    </citation>
    <scope>NUCLEOTIDE SEQUENCE [LARGE SCALE GENOMIC DNA]</scope>
    <source>
        <strain evidence="1 2">ATCC 49788</strain>
    </source>
</reference>
<dbReference type="Proteomes" id="UP000190460">
    <property type="component" value="Unassembled WGS sequence"/>
</dbReference>
<dbReference type="Gene3D" id="2.20.28.30">
    <property type="entry name" value="RNA polymerase ii, chain L"/>
    <property type="match status" value="1"/>
</dbReference>
<organism evidence="1 2">
    <name type="scientific">Thiothrix eikelboomii</name>
    <dbReference type="NCBI Taxonomy" id="92487"/>
    <lineage>
        <taxon>Bacteria</taxon>
        <taxon>Pseudomonadati</taxon>
        <taxon>Pseudomonadota</taxon>
        <taxon>Gammaproteobacteria</taxon>
        <taxon>Thiotrichales</taxon>
        <taxon>Thiotrichaceae</taxon>
        <taxon>Thiothrix</taxon>
    </lineage>
</organism>
<accession>A0A1T4WUZ3</accession>